<dbReference type="InterPro" id="IPR052967">
    <property type="entry name" value="Stress_Response_Assoc"/>
</dbReference>
<proteinExistence type="predicted"/>
<evidence type="ECO:0000256" key="1">
    <source>
        <dbReference type="SAM" id="MobiDB-lite"/>
    </source>
</evidence>
<gene>
    <name evidence="3" type="ORF">GCM10010082_15390</name>
</gene>
<keyword evidence="4" id="KW-1185">Reference proteome</keyword>
<evidence type="ECO:0000313" key="4">
    <source>
        <dbReference type="Proteomes" id="UP000604243"/>
    </source>
</evidence>
<dbReference type="NCBIfam" id="TIGR02271">
    <property type="entry name" value="YsnF/AvaK domain"/>
    <property type="match status" value="1"/>
</dbReference>
<dbReference type="EMBL" id="BMZM01000002">
    <property type="protein sequence ID" value="GHC23924.1"/>
    <property type="molecule type" value="Genomic_DNA"/>
</dbReference>
<dbReference type="PANTHER" id="PTHR38463">
    <property type="entry name" value="STRESS RESPONSE PROTEIN YSNF"/>
    <property type="match status" value="1"/>
</dbReference>
<dbReference type="Proteomes" id="UP000604243">
    <property type="component" value="Unassembled WGS sequence"/>
</dbReference>
<feature type="domain" description="DUF2382" evidence="2">
    <location>
        <begin position="150"/>
        <end position="259"/>
    </location>
</feature>
<accession>A0ABQ3FH90</accession>
<sequence length="276" mass="30687">MDEQLVVAVYDTEARADAAMHDLRDAGIADSAINRHAQQGTVTHEKHEEHDKPSFWQRLFGKHDEDTSDYDRNVEQGATVIAVRAPAADLDRIEAILEKHDPVDIDEQNAQRTGNTPGAMGAATATGATPGVATGAVDTGAAHTDQEERLALSEEELKIGKRDVNRGTTRVRRHVVNERVEEDVPLRDESVSVERRPVTGDRHVSDADFTDKTVEMTETDEEAVVSKEAHVREEVAIRKDVGEHTEHVSENVRHHEVDIDETDGTHRDDKLDPKKR</sequence>
<protein>
    <recommendedName>
        <fullName evidence="2">DUF2382 domain-containing protein</fullName>
    </recommendedName>
</protein>
<dbReference type="Pfam" id="PF09557">
    <property type="entry name" value="DUF2382"/>
    <property type="match status" value="1"/>
</dbReference>
<comment type="caution">
    <text evidence="3">The sequence shown here is derived from an EMBL/GenBank/DDBJ whole genome shotgun (WGS) entry which is preliminary data.</text>
</comment>
<dbReference type="RefSeq" id="WP_189516808.1">
    <property type="nucleotide sequence ID" value="NZ_BMZM01000002.1"/>
</dbReference>
<evidence type="ECO:0000259" key="2">
    <source>
        <dbReference type="Pfam" id="PF09557"/>
    </source>
</evidence>
<name>A0ABQ3FH90_9GAMM</name>
<organism evidence="3 4">
    <name type="scientific">Kushneria pakistanensis</name>
    <dbReference type="NCBI Taxonomy" id="1508770"/>
    <lineage>
        <taxon>Bacteria</taxon>
        <taxon>Pseudomonadati</taxon>
        <taxon>Pseudomonadota</taxon>
        <taxon>Gammaproteobacteria</taxon>
        <taxon>Oceanospirillales</taxon>
        <taxon>Halomonadaceae</taxon>
        <taxon>Kushneria</taxon>
    </lineage>
</organism>
<evidence type="ECO:0000313" key="3">
    <source>
        <dbReference type="EMBL" id="GHC23924.1"/>
    </source>
</evidence>
<dbReference type="PANTHER" id="PTHR38463:SF1">
    <property type="entry name" value="STRESS RESPONSE PROTEIN YSNF"/>
    <property type="match status" value="1"/>
</dbReference>
<feature type="region of interest" description="Disordered" evidence="1">
    <location>
        <begin position="239"/>
        <end position="276"/>
    </location>
</feature>
<dbReference type="InterPro" id="IPR019060">
    <property type="entry name" value="DUF2382"/>
</dbReference>
<reference evidence="4" key="1">
    <citation type="journal article" date="2019" name="Int. J. Syst. Evol. Microbiol.">
        <title>The Global Catalogue of Microorganisms (GCM) 10K type strain sequencing project: providing services to taxonomists for standard genome sequencing and annotation.</title>
        <authorList>
            <consortium name="The Broad Institute Genomics Platform"/>
            <consortium name="The Broad Institute Genome Sequencing Center for Infectious Disease"/>
            <person name="Wu L."/>
            <person name="Ma J."/>
        </authorList>
    </citation>
    <scope>NUCLEOTIDE SEQUENCE [LARGE SCALE GENOMIC DNA]</scope>
    <source>
        <strain evidence="4">KCTC 42082</strain>
    </source>
</reference>